<accession>A0A383TVM5</accession>
<dbReference type="GO" id="GO:0008781">
    <property type="term" value="F:N-acylneuraminate cytidylyltransferase activity"/>
    <property type="evidence" value="ECO:0007669"/>
    <property type="project" value="UniProtKB-EC"/>
</dbReference>
<protein>
    <submittedName>
        <fullName evidence="1">N-acylneuraminate cytidylyltransferase</fullName>
        <ecNumber evidence="1">2.7.7.43</ecNumber>
    </submittedName>
</protein>
<dbReference type="OrthoDB" id="9805604at2"/>
<dbReference type="PANTHER" id="PTHR21485:SF6">
    <property type="entry name" value="N-ACYLNEURAMINATE CYTIDYLYLTRANSFERASE-RELATED"/>
    <property type="match status" value="1"/>
</dbReference>
<dbReference type="Proteomes" id="UP000262142">
    <property type="component" value="Unassembled WGS sequence"/>
</dbReference>
<evidence type="ECO:0000313" key="1">
    <source>
        <dbReference type="EMBL" id="SZD71397.1"/>
    </source>
</evidence>
<dbReference type="Pfam" id="PF02348">
    <property type="entry name" value="CTP_transf_3"/>
    <property type="match status" value="1"/>
</dbReference>
<dbReference type="AlphaFoldDB" id="A0A383TVM5"/>
<dbReference type="CDD" id="cd02513">
    <property type="entry name" value="CMP-NeuAc_Synthase"/>
    <property type="match status" value="1"/>
</dbReference>
<evidence type="ECO:0000313" key="2">
    <source>
        <dbReference type="Proteomes" id="UP000262142"/>
    </source>
</evidence>
<dbReference type="InterPro" id="IPR003329">
    <property type="entry name" value="Cytidylyl_trans"/>
</dbReference>
<dbReference type="PANTHER" id="PTHR21485">
    <property type="entry name" value="HAD SUPERFAMILY MEMBERS CMAS AND KDSC"/>
    <property type="match status" value="1"/>
</dbReference>
<name>A0A383TVM5_9FLAO</name>
<reference evidence="1 2" key="1">
    <citation type="submission" date="2018-09" db="EMBL/GenBank/DDBJ databases">
        <authorList>
            <consortium name="Pathogen Informatics"/>
        </authorList>
    </citation>
    <scope>NUCLEOTIDE SEQUENCE [LARGE SCALE GENOMIC DNA]</scope>
    <source>
        <strain evidence="1 2">OH-22767</strain>
    </source>
</reference>
<keyword evidence="1" id="KW-0548">Nucleotidyltransferase</keyword>
<dbReference type="SUPFAM" id="SSF53448">
    <property type="entry name" value="Nucleotide-diphospho-sugar transferases"/>
    <property type="match status" value="1"/>
</dbReference>
<dbReference type="InterPro" id="IPR029044">
    <property type="entry name" value="Nucleotide-diphossugar_trans"/>
</dbReference>
<dbReference type="InterPro" id="IPR050793">
    <property type="entry name" value="CMP-NeuNAc_synthase"/>
</dbReference>
<organism evidence="1 2">
    <name type="scientific">Candidatus Ornithobacterium hominis</name>
    <dbReference type="NCBI Taxonomy" id="2497989"/>
    <lineage>
        <taxon>Bacteria</taxon>
        <taxon>Pseudomonadati</taxon>
        <taxon>Bacteroidota</taxon>
        <taxon>Flavobacteriia</taxon>
        <taxon>Flavobacteriales</taxon>
        <taxon>Weeksellaceae</taxon>
        <taxon>Ornithobacterium</taxon>
    </lineage>
</organism>
<proteinExistence type="predicted"/>
<gene>
    <name evidence="1" type="primary">neuA</name>
    <name evidence="1" type="ORF">SAMEA104719789_00496</name>
</gene>
<dbReference type="RefSeq" id="WP_119058975.1">
    <property type="nucleotide sequence ID" value="NZ_UNSC01000001.1"/>
</dbReference>
<sequence>MKNIAIIPARGGSKRLKNKNIKPLLGIPLIGYSIKDAIACTEIDEVYITTDCKEIKAVGTQLGAKIIDRPKELAGDYATTVSAIQHAVDFLGLHPDDNIVLLQATNPLRPKNLISDTLHLFNEKKLDSLFSVSKNHHKLGEIIDDKFYPSNYEFGQRSQDMKKLYYENGLIYISKIRLIQQGVIFNSESFPYCIDKNFPIVDIDYLEDFQYAEYLLKSI</sequence>
<dbReference type="EC" id="2.7.7.43" evidence="1"/>
<keyword evidence="2" id="KW-1185">Reference proteome</keyword>
<keyword evidence="1" id="KW-0808">Transferase</keyword>
<dbReference type="EMBL" id="UNSC01000001">
    <property type="protein sequence ID" value="SZD71397.1"/>
    <property type="molecule type" value="Genomic_DNA"/>
</dbReference>
<dbReference type="Gene3D" id="3.90.550.10">
    <property type="entry name" value="Spore Coat Polysaccharide Biosynthesis Protein SpsA, Chain A"/>
    <property type="match status" value="1"/>
</dbReference>